<keyword evidence="7" id="KW-1185">Reference proteome</keyword>
<evidence type="ECO:0000256" key="2">
    <source>
        <dbReference type="ARBA" id="ARBA00023015"/>
    </source>
</evidence>
<dbReference type="AlphaFoldDB" id="B1Y5Q5"/>
<dbReference type="InterPro" id="IPR050389">
    <property type="entry name" value="LysR-type_TF"/>
</dbReference>
<dbReference type="GO" id="GO:0003677">
    <property type="term" value="F:DNA binding"/>
    <property type="evidence" value="ECO:0007669"/>
    <property type="project" value="UniProtKB-KW"/>
</dbReference>
<organism evidence="6 7">
    <name type="scientific">Leptothrix cholodnii (strain ATCC 51168 / LMG 8142 / SP-6)</name>
    <name type="common">Leptothrix discophora (strain SP-6)</name>
    <dbReference type="NCBI Taxonomy" id="395495"/>
    <lineage>
        <taxon>Bacteria</taxon>
        <taxon>Pseudomonadati</taxon>
        <taxon>Pseudomonadota</taxon>
        <taxon>Betaproteobacteria</taxon>
        <taxon>Burkholderiales</taxon>
        <taxon>Sphaerotilaceae</taxon>
        <taxon>Leptothrix</taxon>
    </lineage>
</organism>
<protein>
    <submittedName>
        <fullName evidence="6">Transcriptional regulator, LysR family</fullName>
    </submittedName>
</protein>
<dbReference type="InterPro" id="IPR005119">
    <property type="entry name" value="LysR_subst-bd"/>
</dbReference>
<dbReference type="Pfam" id="PF03466">
    <property type="entry name" value="LysR_substrate"/>
    <property type="match status" value="1"/>
</dbReference>
<dbReference type="InterPro" id="IPR036388">
    <property type="entry name" value="WH-like_DNA-bd_sf"/>
</dbReference>
<evidence type="ECO:0000313" key="6">
    <source>
        <dbReference type="EMBL" id="ACB35951.1"/>
    </source>
</evidence>
<dbReference type="RefSeq" id="WP_012348698.1">
    <property type="nucleotide sequence ID" value="NC_010524.1"/>
</dbReference>
<accession>B1Y5Q5</accession>
<dbReference type="SUPFAM" id="SSF46785">
    <property type="entry name" value="Winged helix' DNA-binding domain"/>
    <property type="match status" value="1"/>
</dbReference>
<dbReference type="GO" id="GO:0003700">
    <property type="term" value="F:DNA-binding transcription factor activity"/>
    <property type="evidence" value="ECO:0007669"/>
    <property type="project" value="InterPro"/>
</dbReference>
<dbReference type="EMBL" id="CP001013">
    <property type="protein sequence ID" value="ACB35951.1"/>
    <property type="molecule type" value="Genomic_DNA"/>
</dbReference>
<dbReference type="SUPFAM" id="SSF53850">
    <property type="entry name" value="Periplasmic binding protein-like II"/>
    <property type="match status" value="1"/>
</dbReference>
<dbReference type="OrthoDB" id="8893795at2"/>
<dbReference type="PANTHER" id="PTHR30118:SF6">
    <property type="entry name" value="HTH-TYPE TRANSCRIPTIONAL REGULATOR LEUO"/>
    <property type="match status" value="1"/>
</dbReference>
<dbReference type="KEGG" id="lch:Lcho_3697"/>
<dbReference type="STRING" id="395495.Lcho_3697"/>
<proteinExistence type="inferred from homology"/>
<name>B1Y5Q5_LEPCP</name>
<evidence type="ECO:0000256" key="4">
    <source>
        <dbReference type="ARBA" id="ARBA00023163"/>
    </source>
</evidence>
<dbReference type="CDD" id="cd08417">
    <property type="entry name" value="PBP2_Nitroaromatics_like"/>
    <property type="match status" value="1"/>
</dbReference>
<keyword evidence="3" id="KW-0238">DNA-binding</keyword>
<evidence type="ECO:0000259" key="5">
    <source>
        <dbReference type="PROSITE" id="PS50931"/>
    </source>
</evidence>
<dbReference type="Pfam" id="PF00126">
    <property type="entry name" value="HTH_1"/>
    <property type="match status" value="1"/>
</dbReference>
<dbReference type="InterPro" id="IPR036390">
    <property type="entry name" value="WH_DNA-bd_sf"/>
</dbReference>
<keyword evidence="2" id="KW-0805">Transcription regulation</keyword>
<keyword evidence="4" id="KW-0804">Transcription</keyword>
<gene>
    <name evidence="6" type="ordered locus">Lcho_3697</name>
</gene>
<dbReference type="InterPro" id="IPR000847">
    <property type="entry name" value="LysR_HTH_N"/>
</dbReference>
<evidence type="ECO:0000256" key="3">
    <source>
        <dbReference type="ARBA" id="ARBA00023125"/>
    </source>
</evidence>
<feature type="domain" description="HTH lysR-type" evidence="5">
    <location>
        <begin position="9"/>
        <end position="66"/>
    </location>
</feature>
<dbReference type="PRINTS" id="PR00039">
    <property type="entry name" value="HTHLYSR"/>
</dbReference>
<dbReference type="InterPro" id="IPR037402">
    <property type="entry name" value="YidZ_PBP2"/>
</dbReference>
<reference evidence="6 7" key="1">
    <citation type="submission" date="2008-03" db="EMBL/GenBank/DDBJ databases">
        <title>Complete sequence of Leptothrix cholodnii SP-6.</title>
        <authorList>
            <consortium name="US DOE Joint Genome Institute"/>
            <person name="Copeland A."/>
            <person name="Lucas S."/>
            <person name="Lapidus A."/>
            <person name="Glavina del Rio T."/>
            <person name="Dalin E."/>
            <person name="Tice H."/>
            <person name="Bruce D."/>
            <person name="Goodwin L."/>
            <person name="Pitluck S."/>
            <person name="Chertkov O."/>
            <person name="Brettin T."/>
            <person name="Detter J.C."/>
            <person name="Han C."/>
            <person name="Kuske C.R."/>
            <person name="Schmutz J."/>
            <person name="Larimer F."/>
            <person name="Land M."/>
            <person name="Hauser L."/>
            <person name="Kyrpides N."/>
            <person name="Lykidis A."/>
            <person name="Emerson D."/>
            <person name="Richardson P."/>
        </authorList>
    </citation>
    <scope>NUCLEOTIDE SEQUENCE [LARGE SCALE GENOMIC DNA]</scope>
    <source>
        <strain evidence="7">ATCC 51168 / LMG 8142 / SP-6</strain>
    </source>
</reference>
<dbReference type="PANTHER" id="PTHR30118">
    <property type="entry name" value="HTH-TYPE TRANSCRIPTIONAL REGULATOR LEUO-RELATED"/>
    <property type="match status" value="1"/>
</dbReference>
<evidence type="ECO:0000313" key="7">
    <source>
        <dbReference type="Proteomes" id="UP000001693"/>
    </source>
</evidence>
<dbReference type="eggNOG" id="COG0583">
    <property type="taxonomic scope" value="Bacteria"/>
</dbReference>
<dbReference type="Proteomes" id="UP000001693">
    <property type="component" value="Chromosome"/>
</dbReference>
<sequence length="307" mass="33619">MSEVDHLDLDGRLLNLLLAVYEEGSVTAAAQRLGVTQSAVSHGLERLRGIVGDALFVKAGRGIRPTERARALAAQARELLDGLQRFVAPDHFDPAQLHGTVTLAANDLQCHLLLPALLRRLRAQAPGLTLRVIPSRVPSLELLRDEQCQLVISPRPPDSTDVLQKRLFADRYQVFYDADQRTAPADLAAYQAAEHVSVLYEDRRTLDIDQWLAAQGVARRIVVTVPGFSGIAPFVRGSALLATLPSLLGIELLRGLATCALPLDAPEMPMYMLWHRRHQDDPVQRWLRGELEAVAAQVLAGVPALSG</sequence>
<dbReference type="HOGENOM" id="CLU_039613_39_0_4"/>
<dbReference type="Gene3D" id="1.10.10.10">
    <property type="entry name" value="Winged helix-like DNA-binding domain superfamily/Winged helix DNA-binding domain"/>
    <property type="match status" value="1"/>
</dbReference>
<dbReference type="PROSITE" id="PS50931">
    <property type="entry name" value="HTH_LYSR"/>
    <property type="match status" value="1"/>
</dbReference>
<comment type="similarity">
    <text evidence="1">Belongs to the LysR transcriptional regulatory family.</text>
</comment>
<dbReference type="Gene3D" id="3.40.190.10">
    <property type="entry name" value="Periplasmic binding protein-like II"/>
    <property type="match status" value="2"/>
</dbReference>
<evidence type="ECO:0000256" key="1">
    <source>
        <dbReference type="ARBA" id="ARBA00009437"/>
    </source>
</evidence>